<reference evidence="1" key="1">
    <citation type="journal article" date="2023" name="IMA Fungus">
        <title>Comparative genomic study of the Penicillium genus elucidates a diverse pangenome and 15 lateral gene transfer events.</title>
        <authorList>
            <person name="Petersen C."/>
            <person name="Sorensen T."/>
            <person name="Nielsen M.R."/>
            <person name="Sondergaard T.E."/>
            <person name="Sorensen J.L."/>
            <person name="Fitzpatrick D.A."/>
            <person name="Frisvad J.C."/>
            <person name="Nielsen K.L."/>
        </authorList>
    </citation>
    <scope>NUCLEOTIDE SEQUENCE</scope>
    <source>
        <strain evidence="1">IBT 17514</strain>
    </source>
</reference>
<organism evidence="1 2">
    <name type="scientific">Penicillium malachiteum</name>
    <dbReference type="NCBI Taxonomy" id="1324776"/>
    <lineage>
        <taxon>Eukaryota</taxon>
        <taxon>Fungi</taxon>
        <taxon>Dikarya</taxon>
        <taxon>Ascomycota</taxon>
        <taxon>Pezizomycotina</taxon>
        <taxon>Eurotiomycetes</taxon>
        <taxon>Eurotiomycetidae</taxon>
        <taxon>Eurotiales</taxon>
        <taxon>Aspergillaceae</taxon>
        <taxon>Penicillium</taxon>
    </lineage>
</organism>
<reference evidence="1" key="2">
    <citation type="submission" date="2023-01" db="EMBL/GenBank/DDBJ databases">
        <authorList>
            <person name="Petersen C."/>
        </authorList>
    </citation>
    <scope>NUCLEOTIDE SEQUENCE</scope>
    <source>
        <strain evidence="1">IBT 17514</strain>
    </source>
</reference>
<dbReference type="EMBL" id="JAQJAN010000004">
    <property type="protein sequence ID" value="KAJ5732183.1"/>
    <property type="molecule type" value="Genomic_DNA"/>
</dbReference>
<comment type="caution">
    <text evidence="1">The sequence shown here is derived from an EMBL/GenBank/DDBJ whole genome shotgun (WGS) entry which is preliminary data.</text>
</comment>
<evidence type="ECO:0000313" key="1">
    <source>
        <dbReference type="EMBL" id="KAJ5732183.1"/>
    </source>
</evidence>
<sequence>MSLNFNNPNGYIFDRNLRAAFANVSLYEHNTFQPFPVEYHGKYDIVNVRFMITLLDKEKVRLLLRSLKMILKPDDILQWFEPIAFNVKAVAPEGIEAPWNSKVAEIMRFNPPDCANWITLNCDMVKPEGYEAVAWDEFHLQEIHRLIWMQTCLMGMTEVVAGLAQSTDEADRAKREGLEQLMVGWEKEYEQGAYADMPWYFLVTRKPLEA</sequence>
<name>A0AAD6MXU2_9EURO</name>
<protein>
    <submittedName>
        <fullName evidence="1">Uncharacterized protein</fullName>
    </submittedName>
</protein>
<dbReference type="AlphaFoldDB" id="A0AAD6MXU2"/>
<keyword evidence="2" id="KW-1185">Reference proteome</keyword>
<gene>
    <name evidence="1" type="ORF">N7493_003664</name>
</gene>
<proteinExistence type="predicted"/>
<accession>A0AAD6MXU2</accession>
<evidence type="ECO:0000313" key="2">
    <source>
        <dbReference type="Proteomes" id="UP001215712"/>
    </source>
</evidence>
<dbReference type="Proteomes" id="UP001215712">
    <property type="component" value="Unassembled WGS sequence"/>
</dbReference>